<evidence type="ECO:0000313" key="2">
    <source>
        <dbReference type="EMBL" id="KAK6969063.1"/>
    </source>
</evidence>
<feature type="compositionally biased region" description="Low complexity" evidence="1">
    <location>
        <begin position="17"/>
        <end position="26"/>
    </location>
</feature>
<reference evidence="2 3" key="1">
    <citation type="journal article" date="2024" name="J Genomics">
        <title>Draft genome sequencing and assembly of Favolaschia claudopus CIRM-BRFM 2984 isolated from oak limbs.</title>
        <authorList>
            <person name="Navarro D."/>
            <person name="Drula E."/>
            <person name="Chaduli D."/>
            <person name="Cazenave R."/>
            <person name="Ahrendt S."/>
            <person name="Wang J."/>
            <person name="Lipzen A."/>
            <person name="Daum C."/>
            <person name="Barry K."/>
            <person name="Grigoriev I.V."/>
            <person name="Favel A."/>
            <person name="Rosso M.N."/>
            <person name="Martin F."/>
        </authorList>
    </citation>
    <scope>NUCLEOTIDE SEQUENCE [LARGE SCALE GENOMIC DNA]</scope>
    <source>
        <strain evidence="2 3">CIRM-BRFM 2984</strain>
    </source>
</reference>
<dbReference type="AlphaFoldDB" id="A0AAV9Z2H9"/>
<gene>
    <name evidence="2" type="ORF">R3P38DRAFT_3298882</name>
</gene>
<evidence type="ECO:0000256" key="1">
    <source>
        <dbReference type="SAM" id="MobiDB-lite"/>
    </source>
</evidence>
<comment type="caution">
    <text evidence="2">The sequence shown here is derived from an EMBL/GenBank/DDBJ whole genome shotgun (WGS) entry which is preliminary data.</text>
</comment>
<feature type="compositionally biased region" description="Low complexity" evidence="1">
    <location>
        <begin position="80"/>
        <end position="96"/>
    </location>
</feature>
<evidence type="ECO:0000313" key="3">
    <source>
        <dbReference type="Proteomes" id="UP001362999"/>
    </source>
</evidence>
<keyword evidence="3" id="KW-1185">Reference proteome</keyword>
<feature type="region of interest" description="Disordered" evidence="1">
    <location>
        <begin position="1"/>
        <end position="60"/>
    </location>
</feature>
<dbReference type="EMBL" id="JAWWNJ010000235">
    <property type="protein sequence ID" value="KAK6969063.1"/>
    <property type="molecule type" value="Genomic_DNA"/>
</dbReference>
<proteinExistence type="predicted"/>
<feature type="region of interest" description="Disordered" evidence="1">
    <location>
        <begin position="80"/>
        <end position="120"/>
    </location>
</feature>
<organism evidence="2 3">
    <name type="scientific">Favolaschia claudopus</name>
    <dbReference type="NCBI Taxonomy" id="2862362"/>
    <lineage>
        <taxon>Eukaryota</taxon>
        <taxon>Fungi</taxon>
        <taxon>Dikarya</taxon>
        <taxon>Basidiomycota</taxon>
        <taxon>Agaricomycotina</taxon>
        <taxon>Agaricomycetes</taxon>
        <taxon>Agaricomycetidae</taxon>
        <taxon>Agaricales</taxon>
        <taxon>Marasmiineae</taxon>
        <taxon>Mycenaceae</taxon>
        <taxon>Favolaschia</taxon>
    </lineage>
</organism>
<dbReference type="Proteomes" id="UP001362999">
    <property type="component" value="Unassembled WGS sequence"/>
</dbReference>
<protein>
    <submittedName>
        <fullName evidence="2">Uncharacterized protein</fullName>
    </submittedName>
</protein>
<name>A0AAV9Z2H9_9AGAR</name>
<accession>A0AAV9Z2H9</accession>
<sequence>MYSQNHYPNPTPTPAISSSSHTLTDLTLEHAAPRPAFPRRISDGGGSAHDTLESHIGESDSISQFPRRWVGVRCRWGNTGMSRSSPDPSSSAHPSGGSAGGGGSSVIGGGGRTGTQKTQTVFPRLHVDYRHRVLSQIRSPTSAKYIQELVLKAPILLRLTSSFHYDTVPLPIPQYHLTTPMISPPPRYLAPAPLRHRLASSHNHLSPARISTVSLAGVDHVVVQVSVYGGAAEHEGRQEETLYRGHVLGGTGEYGVEVQGDPLLSLGWWSAEDGYRGVRRRLRSYRGTRMCDGGVEAGWERWEG</sequence>
<feature type="compositionally biased region" description="Gly residues" evidence="1">
    <location>
        <begin position="97"/>
        <end position="113"/>
    </location>
</feature>